<dbReference type="InterPro" id="IPR036565">
    <property type="entry name" value="Mur-like_cat_sf"/>
</dbReference>
<comment type="similarity">
    <text evidence="1">Belongs to the folylpolyglutamate synthase family.</text>
</comment>
<proteinExistence type="inferred from homology"/>
<dbReference type="SUPFAM" id="SSF53623">
    <property type="entry name" value="MurD-like peptide ligases, catalytic domain"/>
    <property type="match status" value="1"/>
</dbReference>
<dbReference type="Proteomes" id="UP000029707">
    <property type="component" value="Unassembled WGS sequence"/>
</dbReference>
<comment type="caution">
    <text evidence="7">The sequence shown here is derived from an EMBL/GenBank/DDBJ whole genome shotgun (WGS) entry which is preliminary data.</text>
</comment>
<dbReference type="GO" id="GO:0004326">
    <property type="term" value="F:tetrahydrofolylpolyglutamate synthase activity"/>
    <property type="evidence" value="ECO:0007669"/>
    <property type="project" value="InterPro"/>
</dbReference>
<dbReference type="GO" id="GO:0046872">
    <property type="term" value="F:metal ion binding"/>
    <property type="evidence" value="ECO:0007669"/>
    <property type="project" value="UniProtKB-KW"/>
</dbReference>
<evidence type="ECO:0000256" key="3">
    <source>
        <dbReference type="ARBA" id="ARBA00022723"/>
    </source>
</evidence>
<organism evidence="7 8">
    <name type="scientific">Helicobacter japonicus</name>
    <dbReference type="NCBI Taxonomy" id="425400"/>
    <lineage>
        <taxon>Bacteria</taxon>
        <taxon>Pseudomonadati</taxon>
        <taxon>Campylobacterota</taxon>
        <taxon>Epsilonproteobacteria</taxon>
        <taxon>Campylobacterales</taxon>
        <taxon>Helicobacteraceae</taxon>
        <taxon>Helicobacter</taxon>
    </lineage>
</organism>
<sequence>MQSLENVLISKGAEYAPFDVERVHRIYKQIAPLCGFNGIFGKKCKVIHIMGTNGKGSTGRFLAMGLAQHKKSVLHFSSPHLFCFRERFYVYKDNYQGNIDENELECAHQKLWSIESAQEASYFEYATFLALLLAKDYEYLVLEAGVGGEYDSTSVIEANVSIFTPISLDHQEMLGESVQEIALTKLKAMSGQVILAKQRYEEVIRIGKKIAEQKGLVCEVWQDIHTDERFRNEVQDFTRYCQTHILPPFLCDNLHTAMCALDFLGMKFDFNTLNPLSLRGRCERFTHNIVLDVGHNIDGARALREYFAEKQVFLVYNSYADKNIEAILRELLPIVRKVLLIYTDKTRICPKDTLIHILQTLAISHEDFDIRQMRESEDYLVFGSFSVIEEFLQQYKGMKCKIN</sequence>
<evidence type="ECO:0000313" key="8">
    <source>
        <dbReference type="Proteomes" id="UP000029707"/>
    </source>
</evidence>
<protein>
    <submittedName>
        <fullName evidence="7">Bifunctional folylpolyglutamate synthase/dihydrofolate synthase</fullName>
    </submittedName>
</protein>
<dbReference type="GO" id="GO:0046654">
    <property type="term" value="P:tetrahydrofolate biosynthetic process"/>
    <property type="evidence" value="ECO:0007669"/>
    <property type="project" value="UniProtKB-UniPathway"/>
</dbReference>
<dbReference type="Gene3D" id="3.90.190.20">
    <property type="entry name" value="Mur ligase, C-terminal domain"/>
    <property type="match status" value="1"/>
</dbReference>
<dbReference type="GO" id="GO:0008841">
    <property type="term" value="F:dihydrofolate synthase activity"/>
    <property type="evidence" value="ECO:0007669"/>
    <property type="project" value="TreeGrafter"/>
</dbReference>
<keyword evidence="3" id="KW-0479">Metal-binding</keyword>
<dbReference type="Gene3D" id="3.40.1190.10">
    <property type="entry name" value="Mur-like, catalytic domain"/>
    <property type="match status" value="1"/>
</dbReference>
<keyword evidence="5" id="KW-0067">ATP-binding</keyword>
<evidence type="ECO:0000256" key="1">
    <source>
        <dbReference type="ARBA" id="ARBA00008276"/>
    </source>
</evidence>
<reference evidence="7 8" key="1">
    <citation type="journal article" date="2014" name="Genome Announc.">
        <title>Draft genome sequences of eight enterohepatic helicobacter species isolated from both laboratory and wild rodents.</title>
        <authorList>
            <person name="Sheh A."/>
            <person name="Shen Z."/>
            <person name="Fox J.G."/>
        </authorList>
    </citation>
    <scope>NUCLEOTIDE SEQUENCE [LARGE SCALE GENOMIC DNA]</scope>
    <source>
        <strain evidence="7 8">MIT 01-6451</strain>
    </source>
</reference>
<dbReference type="SUPFAM" id="SSF53244">
    <property type="entry name" value="MurD-like peptide ligases, peptide-binding domain"/>
    <property type="match status" value="1"/>
</dbReference>
<dbReference type="PANTHER" id="PTHR11136:SF0">
    <property type="entry name" value="DIHYDROFOLATE SYNTHETASE-RELATED"/>
    <property type="match status" value="1"/>
</dbReference>
<keyword evidence="4" id="KW-0547">Nucleotide-binding</keyword>
<evidence type="ECO:0000256" key="5">
    <source>
        <dbReference type="ARBA" id="ARBA00022840"/>
    </source>
</evidence>
<dbReference type="InterPro" id="IPR018109">
    <property type="entry name" value="Folylpolyglutamate_synth_CS"/>
</dbReference>
<evidence type="ECO:0000313" key="7">
    <source>
        <dbReference type="EMBL" id="TLE03496.1"/>
    </source>
</evidence>
<dbReference type="NCBIfam" id="TIGR01499">
    <property type="entry name" value="folC"/>
    <property type="match status" value="1"/>
</dbReference>
<evidence type="ECO:0000256" key="6">
    <source>
        <dbReference type="ARBA" id="ARBA00022842"/>
    </source>
</evidence>
<dbReference type="PANTHER" id="PTHR11136">
    <property type="entry name" value="FOLYLPOLYGLUTAMATE SYNTHASE-RELATED"/>
    <property type="match status" value="1"/>
</dbReference>
<keyword evidence="2" id="KW-0436">Ligase</keyword>
<dbReference type="InterPro" id="IPR001645">
    <property type="entry name" value="Folylpolyglutamate_synth"/>
</dbReference>
<dbReference type="UniPathway" id="UPA00077">
    <property type="reaction ID" value="UER00157"/>
</dbReference>
<keyword evidence="6" id="KW-0460">Magnesium</keyword>
<dbReference type="OrthoDB" id="9809356at2"/>
<dbReference type="InterPro" id="IPR036615">
    <property type="entry name" value="Mur_ligase_C_dom_sf"/>
</dbReference>
<dbReference type="STRING" id="425400.LS65_07600"/>
<keyword evidence="8" id="KW-1185">Reference proteome</keyword>
<accession>A0A4U8TTA8</accession>
<dbReference type="AlphaFoldDB" id="A0A4U8TTA8"/>
<dbReference type="GO" id="GO:0005524">
    <property type="term" value="F:ATP binding"/>
    <property type="evidence" value="ECO:0007669"/>
    <property type="project" value="UniProtKB-KW"/>
</dbReference>
<evidence type="ECO:0000256" key="4">
    <source>
        <dbReference type="ARBA" id="ARBA00022741"/>
    </source>
</evidence>
<evidence type="ECO:0000256" key="2">
    <source>
        <dbReference type="ARBA" id="ARBA00022598"/>
    </source>
</evidence>
<gene>
    <name evidence="7" type="ORF">LS65_000120</name>
</gene>
<dbReference type="GO" id="GO:0005737">
    <property type="term" value="C:cytoplasm"/>
    <property type="evidence" value="ECO:0007669"/>
    <property type="project" value="TreeGrafter"/>
</dbReference>
<name>A0A4U8TTA8_9HELI</name>
<dbReference type="EMBL" id="JRMQ02000001">
    <property type="protein sequence ID" value="TLE03496.1"/>
    <property type="molecule type" value="Genomic_DNA"/>
</dbReference>
<dbReference type="PROSITE" id="PS01012">
    <property type="entry name" value="FOLYLPOLYGLU_SYNT_2"/>
    <property type="match status" value="1"/>
</dbReference>